<comment type="caution">
    <text evidence="2">The sequence shown here is derived from an EMBL/GenBank/DDBJ whole genome shotgun (WGS) entry which is preliminary data.</text>
</comment>
<sequence length="63" mass="6345">MLLHVAASSGQIAAEEAGRQQGRGQPFGVGEVALVRGLGSGGTQEIIDEAVHCDGLFCHGKGA</sequence>
<keyword evidence="3" id="KW-1185">Reference proteome</keyword>
<name>A0A418R7M7_9BACT</name>
<reference evidence="2 3" key="2">
    <citation type="submission" date="2019-01" db="EMBL/GenBank/DDBJ databases">
        <title>Hymenobacter humicola sp. nov., isolated from soils in Antarctica.</title>
        <authorList>
            <person name="Sedlacek I."/>
            <person name="Holochova P."/>
            <person name="Kralova S."/>
            <person name="Pantucek R."/>
            <person name="Stankova E."/>
            <person name="Vrbovska V."/>
            <person name="Kristofova L."/>
            <person name="Svec P."/>
            <person name="Busse H.-J."/>
        </authorList>
    </citation>
    <scope>NUCLEOTIDE SEQUENCE [LARGE SCALE GENOMIC DNA]</scope>
    <source>
        <strain evidence="2 3">CCM 8852</strain>
    </source>
</reference>
<proteinExistence type="predicted"/>
<feature type="region of interest" description="Disordered" evidence="1">
    <location>
        <begin position="1"/>
        <end position="25"/>
    </location>
</feature>
<dbReference type="EMBL" id="QYCN01000003">
    <property type="protein sequence ID" value="RIY13463.1"/>
    <property type="molecule type" value="Genomic_DNA"/>
</dbReference>
<dbReference type="Proteomes" id="UP000284250">
    <property type="component" value="Unassembled WGS sequence"/>
</dbReference>
<accession>A0A418R7M7</accession>
<dbReference type="AlphaFoldDB" id="A0A418R7M7"/>
<evidence type="ECO:0000256" key="1">
    <source>
        <dbReference type="SAM" id="MobiDB-lite"/>
    </source>
</evidence>
<evidence type="ECO:0000313" key="2">
    <source>
        <dbReference type="EMBL" id="RIY13463.1"/>
    </source>
</evidence>
<protein>
    <submittedName>
        <fullName evidence="2">Uncharacterized protein</fullName>
    </submittedName>
</protein>
<reference evidence="2 3" key="1">
    <citation type="submission" date="2018-09" db="EMBL/GenBank/DDBJ databases">
        <authorList>
            <person name="Zeman M."/>
            <person name="Pardy F."/>
        </authorList>
    </citation>
    <scope>NUCLEOTIDE SEQUENCE [LARGE SCALE GENOMIC DNA]</scope>
    <source>
        <strain evidence="2 3">CCM 8852</strain>
    </source>
</reference>
<gene>
    <name evidence="2" type="ORF">D0T11_03225</name>
</gene>
<evidence type="ECO:0000313" key="3">
    <source>
        <dbReference type="Proteomes" id="UP000284250"/>
    </source>
</evidence>
<organism evidence="2 3">
    <name type="scientific">Hymenobacter rubripertinctus</name>
    <dbReference type="NCBI Taxonomy" id="2029981"/>
    <lineage>
        <taxon>Bacteria</taxon>
        <taxon>Pseudomonadati</taxon>
        <taxon>Bacteroidota</taxon>
        <taxon>Cytophagia</taxon>
        <taxon>Cytophagales</taxon>
        <taxon>Hymenobacteraceae</taxon>
        <taxon>Hymenobacter</taxon>
    </lineage>
</organism>